<dbReference type="SUPFAM" id="SSF51735">
    <property type="entry name" value="NAD(P)-binding Rossmann-fold domains"/>
    <property type="match status" value="1"/>
</dbReference>
<dbReference type="InterPro" id="IPR020904">
    <property type="entry name" value="Sc_DH/Rdtase_CS"/>
</dbReference>
<proteinExistence type="inferred from homology"/>
<dbReference type="RefSeq" id="WP_203910029.1">
    <property type="nucleotide sequence ID" value="NZ_BONY01000025.1"/>
</dbReference>
<keyword evidence="6" id="KW-1185">Reference proteome</keyword>
<dbReference type="Proteomes" id="UP000612899">
    <property type="component" value="Unassembled WGS sequence"/>
</dbReference>
<sequence length="301" mass="31139">MTLALDGKVALVTGAGQGLGRSEALALAQAGARVVLNDLPGDAVQGVAEEIKTLGGEAAVCAGDVADWSTAEAMVAMALDSFGGLDILVNNAGVLRDRMIFTMSPEEWDLVIRVHLRGHFVTSRLATAYWRDRSKQTGAPVYARVINTSSEAFLLGSAGQPNYAAAKGGITALTLSIARSCARYGVLANAICPRARTEMTAALMGTAPDTGTSDPLSPDHVAPLVTYLASPAASRITGEVFIVHSGVVAVMAPPTLRASFTNLWSAESIHDALGGLFTAEPPVPGFVCEATLPLAESTFGE</sequence>
<dbReference type="GO" id="GO:0016491">
    <property type="term" value="F:oxidoreductase activity"/>
    <property type="evidence" value="ECO:0007669"/>
    <property type="project" value="UniProtKB-KW"/>
</dbReference>
<dbReference type="InterPro" id="IPR051687">
    <property type="entry name" value="Peroxisomal_Beta-Oxidation"/>
</dbReference>
<dbReference type="EMBL" id="BONY01000025">
    <property type="protein sequence ID" value="GIH06208.1"/>
    <property type="molecule type" value="Genomic_DNA"/>
</dbReference>
<comment type="caution">
    <text evidence="5">The sequence shown here is derived from an EMBL/GenBank/DDBJ whole genome shotgun (WGS) entry which is preliminary data.</text>
</comment>
<dbReference type="PANTHER" id="PTHR45024">
    <property type="entry name" value="DEHYDROGENASES, SHORT CHAIN"/>
    <property type="match status" value="1"/>
</dbReference>
<dbReference type="Pfam" id="PF00106">
    <property type="entry name" value="adh_short"/>
    <property type="match status" value="1"/>
</dbReference>
<evidence type="ECO:0000259" key="4">
    <source>
        <dbReference type="SMART" id="SM00822"/>
    </source>
</evidence>
<dbReference type="Gene3D" id="3.40.50.720">
    <property type="entry name" value="NAD(P)-binding Rossmann-like Domain"/>
    <property type="match status" value="1"/>
</dbReference>
<organism evidence="5 6">
    <name type="scientific">Rhizocola hellebori</name>
    <dbReference type="NCBI Taxonomy" id="1392758"/>
    <lineage>
        <taxon>Bacteria</taxon>
        <taxon>Bacillati</taxon>
        <taxon>Actinomycetota</taxon>
        <taxon>Actinomycetes</taxon>
        <taxon>Micromonosporales</taxon>
        <taxon>Micromonosporaceae</taxon>
        <taxon>Rhizocola</taxon>
    </lineage>
</organism>
<accession>A0A8J3VHR7</accession>
<dbReference type="InterPro" id="IPR002347">
    <property type="entry name" value="SDR_fam"/>
</dbReference>
<dbReference type="SMART" id="SM00822">
    <property type="entry name" value="PKS_KR"/>
    <property type="match status" value="1"/>
</dbReference>
<dbReference type="PRINTS" id="PR00080">
    <property type="entry name" value="SDRFAMILY"/>
</dbReference>
<keyword evidence="2" id="KW-0560">Oxidoreductase</keyword>
<dbReference type="AlphaFoldDB" id="A0A8J3VHR7"/>
<comment type="similarity">
    <text evidence="1 3">Belongs to the short-chain dehydrogenases/reductases (SDR) family.</text>
</comment>
<reference evidence="5" key="1">
    <citation type="submission" date="2021-01" db="EMBL/GenBank/DDBJ databases">
        <title>Whole genome shotgun sequence of Rhizocola hellebori NBRC 109834.</title>
        <authorList>
            <person name="Komaki H."/>
            <person name="Tamura T."/>
        </authorList>
    </citation>
    <scope>NUCLEOTIDE SEQUENCE</scope>
    <source>
        <strain evidence="5">NBRC 109834</strain>
    </source>
</reference>
<dbReference type="PRINTS" id="PR00081">
    <property type="entry name" value="GDHRDH"/>
</dbReference>
<evidence type="ECO:0000256" key="1">
    <source>
        <dbReference type="ARBA" id="ARBA00006484"/>
    </source>
</evidence>
<feature type="domain" description="Ketoreductase" evidence="4">
    <location>
        <begin position="8"/>
        <end position="221"/>
    </location>
</feature>
<protein>
    <submittedName>
        <fullName evidence="5">3-oxoacyl-ACP reductase</fullName>
    </submittedName>
</protein>
<dbReference type="InterPro" id="IPR057326">
    <property type="entry name" value="KR_dom"/>
</dbReference>
<name>A0A8J3VHR7_9ACTN</name>
<evidence type="ECO:0000256" key="2">
    <source>
        <dbReference type="ARBA" id="ARBA00023002"/>
    </source>
</evidence>
<dbReference type="PANTHER" id="PTHR45024:SF2">
    <property type="entry name" value="SCP2 DOMAIN-CONTAINING PROTEIN"/>
    <property type="match status" value="1"/>
</dbReference>
<evidence type="ECO:0000313" key="5">
    <source>
        <dbReference type="EMBL" id="GIH06208.1"/>
    </source>
</evidence>
<dbReference type="InterPro" id="IPR036291">
    <property type="entry name" value="NAD(P)-bd_dom_sf"/>
</dbReference>
<evidence type="ECO:0000256" key="3">
    <source>
        <dbReference type="RuleBase" id="RU000363"/>
    </source>
</evidence>
<gene>
    <name evidence="5" type="primary">fabG_3</name>
    <name evidence="5" type="ORF">Rhe02_42750</name>
</gene>
<dbReference type="PROSITE" id="PS00061">
    <property type="entry name" value="ADH_SHORT"/>
    <property type="match status" value="1"/>
</dbReference>
<evidence type="ECO:0000313" key="6">
    <source>
        <dbReference type="Proteomes" id="UP000612899"/>
    </source>
</evidence>